<organism evidence="13 14">
    <name type="scientific">Pseudovibrio exalbescens</name>
    <dbReference type="NCBI Taxonomy" id="197461"/>
    <lineage>
        <taxon>Bacteria</taxon>
        <taxon>Pseudomonadati</taxon>
        <taxon>Pseudomonadota</taxon>
        <taxon>Alphaproteobacteria</taxon>
        <taxon>Hyphomicrobiales</taxon>
        <taxon>Stappiaceae</taxon>
        <taxon>Pseudovibrio</taxon>
    </lineage>
</organism>
<dbReference type="EMBL" id="LVVZ01000041">
    <property type="protein sequence ID" value="OKL42441.1"/>
    <property type="molecule type" value="Genomic_DNA"/>
</dbReference>
<evidence type="ECO:0000256" key="6">
    <source>
        <dbReference type="ARBA" id="ARBA00022605"/>
    </source>
</evidence>
<evidence type="ECO:0000313" key="13">
    <source>
        <dbReference type="EMBL" id="OKL42441.1"/>
    </source>
</evidence>
<evidence type="ECO:0000256" key="3">
    <source>
        <dbReference type="ARBA" id="ARBA00009489"/>
    </source>
</evidence>
<keyword evidence="6" id="KW-0028">Amino-acid biosynthesis</keyword>
<dbReference type="Gene3D" id="3.40.190.10">
    <property type="entry name" value="Periplasmic binding protein-like II"/>
    <property type="match status" value="2"/>
</dbReference>
<dbReference type="RefSeq" id="WP_028482468.1">
    <property type="nucleotide sequence ID" value="NZ_LVVZ01000041.1"/>
</dbReference>
<keyword evidence="8 13" id="KW-0808">Transferase</keyword>
<evidence type="ECO:0000259" key="12">
    <source>
        <dbReference type="Pfam" id="PF01634"/>
    </source>
</evidence>
<dbReference type="PROSITE" id="PS01316">
    <property type="entry name" value="ATP_P_PHORIBOSYLTR"/>
    <property type="match status" value="1"/>
</dbReference>
<dbReference type="UniPathway" id="UPA00031">
    <property type="reaction ID" value="UER00006"/>
</dbReference>
<proteinExistence type="inferred from homology"/>
<dbReference type="InterPro" id="IPR001348">
    <property type="entry name" value="ATP_PRibTrfase_HisG"/>
</dbReference>
<comment type="pathway">
    <text evidence="2">Amino-acid biosynthesis; L-histidine biosynthesis; L-histidine from 5-phospho-alpha-D-ribose 1-diphosphate: step 1/9.</text>
</comment>
<evidence type="ECO:0000256" key="5">
    <source>
        <dbReference type="ARBA" id="ARBA00020998"/>
    </source>
</evidence>
<dbReference type="CDD" id="cd13593">
    <property type="entry name" value="PBP2_HisGL3"/>
    <property type="match status" value="1"/>
</dbReference>
<dbReference type="GO" id="GO:0000105">
    <property type="term" value="P:L-histidine biosynthetic process"/>
    <property type="evidence" value="ECO:0007669"/>
    <property type="project" value="UniProtKB-UniRule"/>
</dbReference>
<dbReference type="Pfam" id="PF01634">
    <property type="entry name" value="HisG"/>
    <property type="match status" value="1"/>
</dbReference>
<comment type="catalytic activity">
    <reaction evidence="1">
        <text>1-(5-phospho-beta-D-ribosyl)-ATP + diphosphate = 5-phospho-alpha-D-ribose 1-diphosphate + ATP</text>
        <dbReference type="Rhea" id="RHEA:18473"/>
        <dbReference type="ChEBI" id="CHEBI:30616"/>
        <dbReference type="ChEBI" id="CHEBI:33019"/>
        <dbReference type="ChEBI" id="CHEBI:58017"/>
        <dbReference type="ChEBI" id="CHEBI:73183"/>
        <dbReference type="EC" id="2.4.2.17"/>
    </reaction>
</comment>
<dbReference type="Proteomes" id="UP000185783">
    <property type="component" value="Unassembled WGS sequence"/>
</dbReference>
<feature type="domain" description="ATP phosphoribosyltransferase catalytic" evidence="12">
    <location>
        <begin position="56"/>
        <end position="229"/>
    </location>
</feature>
<evidence type="ECO:0000256" key="1">
    <source>
        <dbReference type="ARBA" id="ARBA00000915"/>
    </source>
</evidence>
<protein>
    <recommendedName>
        <fullName evidence="5 11">ATP phosphoribosyltransferase</fullName>
        <ecNumber evidence="4 11">2.4.2.17</ecNumber>
    </recommendedName>
</protein>
<dbReference type="AlphaFoldDB" id="A0A1U7JCS5"/>
<evidence type="ECO:0000256" key="11">
    <source>
        <dbReference type="NCBIfam" id="TIGR00070"/>
    </source>
</evidence>
<gene>
    <name evidence="13" type="ORF">A3843_17335</name>
</gene>
<dbReference type="InterPro" id="IPR013820">
    <property type="entry name" value="ATP_PRibTrfase_cat"/>
</dbReference>
<evidence type="ECO:0000256" key="9">
    <source>
        <dbReference type="ARBA" id="ARBA00023102"/>
    </source>
</evidence>
<keyword evidence="14" id="KW-1185">Reference proteome</keyword>
<keyword evidence="9" id="KW-0368">Histidine biosynthesis</keyword>
<sequence>MSENLIVALPSKGRLQEKTQDFFAKAGLKIERPGGDRNYRGNIKGIDGLEIAFLSASEIAREIAAGTVHFGVTGTDLVRENIDRPEEKTHIVTPLGFGHADVVIAVPKAWIDVTSMTDLADVASDFRARHGTRMRIATKYVNITRQFFASHGILDYRIVESAGATEGAPAAGAAEMIVDITSTGSTLEANALKVPDDGVMMKSQAHLVASLTADWSEKNLDVARQILDQIAAQDEAHKLKEVRCSVRAPAEIASEAATKFGCTAPFGTPSESVLILHCPSKAVAECANWLRARGAPLVSVAGLDYVFTTDNPLFDPLKHRVTGS</sequence>
<evidence type="ECO:0000256" key="2">
    <source>
        <dbReference type="ARBA" id="ARBA00004667"/>
    </source>
</evidence>
<dbReference type="SUPFAM" id="SSF53850">
    <property type="entry name" value="Periplasmic binding protein-like II"/>
    <property type="match status" value="1"/>
</dbReference>
<accession>A0A1U7JCS5</accession>
<name>A0A1U7JCS5_9HYPH</name>
<dbReference type="InterPro" id="IPR018198">
    <property type="entry name" value="ATP_PRibTrfase_CS"/>
</dbReference>
<evidence type="ECO:0000256" key="7">
    <source>
        <dbReference type="ARBA" id="ARBA00022676"/>
    </source>
</evidence>
<evidence type="ECO:0000256" key="8">
    <source>
        <dbReference type="ARBA" id="ARBA00022679"/>
    </source>
</evidence>
<dbReference type="NCBIfam" id="TIGR00070">
    <property type="entry name" value="hisG"/>
    <property type="match status" value="1"/>
</dbReference>
<dbReference type="PANTHER" id="PTHR21403">
    <property type="entry name" value="ATP PHOSPHORIBOSYLTRANSFERASE ATP-PRTASE"/>
    <property type="match status" value="1"/>
</dbReference>
<keyword evidence="7 13" id="KW-0328">Glycosyltransferase</keyword>
<reference evidence="13 14" key="1">
    <citation type="submission" date="2016-03" db="EMBL/GenBank/DDBJ databases">
        <title>Genome sequence of Nesiotobacter sp. nov., a moderately halophilic alphaproteobacterium isolated from the Yellow Sea, China.</title>
        <authorList>
            <person name="Zhang G."/>
            <person name="Zhang R."/>
        </authorList>
    </citation>
    <scope>NUCLEOTIDE SEQUENCE [LARGE SCALE GENOMIC DNA]</scope>
    <source>
        <strain evidence="13 14">WB1-6</strain>
    </source>
</reference>
<comment type="caution">
    <text evidence="13">The sequence shown here is derived from an EMBL/GenBank/DDBJ whole genome shotgun (WGS) entry which is preliminary data.</text>
</comment>
<evidence type="ECO:0000256" key="4">
    <source>
        <dbReference type="ARBA" id="ARBA00011946"/>
    </source>
</evidence>
<comment type="similarity">
    <text evidence="3">Belongs to the ATP phosphoribosyltransferase family. Short subfamily.</text>
</comment>
<dbReference type="EC" id="2.4.2.17" evidence="4 11"/>
<evidence type="ECO:0000256" key="10">
    <source>
        <dbReference type="ARBA" id="ARBA00024861"/>
    </source>
</evidence>
<dbReference type="GO" id="GO:0003879">
    <property type="term" value="F:ATP phosphoribosyltransferase activity"/>
    <property type="evidence" value="ECO:0007669"/>
    <property type="project" value="UniProtKB-UniRule"/>
</dbReference>
<dbReference type="PANTHER" id="PTHR21403:SF8">
    <property type="entry name" value="ATP PHOSPHORIBOSYLTRANSFERASE"/>
    <property type="match status" value="1"/>
</dbReference>
<dbReference type="STRING" id="197461.A3843_17335"/>
<comment type="function">
    <text evidence="10">Catalyzes the condensation of ATP and 5-phosphoribose 1-diphosphate to form N'-(5'-phosphoribosyl)-ATP (PR-ATP). Has a crucial role in the pathway because the rate of histidine biosynthesis seems to be controlled primarily by regulation of HisG enzymatic activity.</text>
</comment>
<evidence type="ECO:0000313" key="14">
    <source>
        <dbReference type="Proteomes" id="UP000185783"/>
    </source>
</evidence>
<dbReference type="GO" id="GO:0005737">
    <property type="term" value="C:cytoplasm"/>
    <property type="evidence" value="ECO:0007669"/>
    <property type="project" value="InterPro"/>
</dbReference>